<feature type="region of interest" description="Disordered" evidence="1">
    <location>
        <begin position="1"/>
        <end position="24"/>
    </location>
</feature>
<name>A0A1A9VHM1_GLOAU</name>
<dbReference type="AlphaFoldDB" id="A0A1A9VHM1"/>
<sequence length="173" mass="18742">MADSVENTCRGEQTVKPKFNISPHRSYPVSHNMEAHVRHYHQHHQYTNGSSTNTTTQILCNACVLVGGVHMKHNRENGLLAKIFMQTIAGVSQIRASTTSNKVHALMKENPFERHLGRFCGNYLDSSMQSNVPNSFCKSGGGGGGGGGGGDLQAILSPPSLEVSPVDSYLFTK</sequence>
<evidence type="ECO:0000313" key="2">
    <source>
        <dbReference type="EnsemblMetazoa" id="GAUT037683-PA"/>
    </source>
</evidence>
<reference evidence="2" key="1">
    <citation type="submission" date="2020-05" db="UniProtKB">
        <authorList>
            <consortium name="EnsemblMetazoa"/>
        </authorList>
    </citation>
    <scope>IDENTIFICATION</scope>
    <source>
        <strain evidence="2">TTRI</strain>
    </source>
</reference>
<keyword evidence="3" id="KW-1185">Reference proteome</keyword>
<evidence type="ECO:0000256" key="1">
    <source>
        <dbReference type="SAM" id="MobiDB-lite"/>
    </source>
</evidence>
<dbReference type="Proteomes" id="UP000078200">
    <property type="component" value="Unassembled WGS sequence"/>
</dbReference>
<dbReference type="EnsemblMetazoa" id="GAUT037683-RA">
    <property type="protein sequence ID" value="GAUT037683-PA"/>
    <property type="gene ID" value="GAUT037683"/>
</dbReference>
<evidence type="ECO:0000313" key="3">
    <source>
        <dbReference type="Proteomes" id="UP000078200"/>
    </source>
</evidence>
<feature type="compositionally biased region" description="Polar residues" evidence="1">
    <location>
        <begin position="1"/>
        <end position="11"/>
    </location>
</feature>
<proteinExistence type="predicted"/>
<dbReference type="VEuPathDB" id="VectorBase:GAUT037683"/>
<protein>
    <submittedName>
        <fullName evidence="2">Uncharacterized protein</fullName>
    </submittedName>
</protein>
<organism evidence="2 3">
    <name type="scientific">Glossina austeni</name>
    <name type="common">Savannah tsetse fly</name>
    <dbReference type="NCBI Taxonomy" id="7395"/>
    <lineage>
        <taxon>Eukaryota</taxon>
        <taxon>Metazoa</taxon>
        <taxon>Ecdysozoa</taxon>
        <taxon>Arthropoda</taxon>
        <taxon>Hexapoda</taxon>
        <taxon>Insecta</taxon>
        <taxon>Pterygota</taxon>
        <taxon>Neoptera</taxon>
        <taxon>Endopterygota</taxon>
        <taxon>Diptera</taxon>
        <taxon>Brachycera</taxon>
        <taxon>Muscomorpha</taxon>
        <taxon>Hippoboscoidea</taxon>
        <taxon>Glossinidae</taxon>
        <taxon>Glossina</taxon>
    </lineage>
</organism>
<accession>A0A1A9VHM1</accession>